<evidence type="ECO:0000313" key="3">
    <source>
        <dbReference type="EMBL" id="KAJ7041559.1"/>
    </source>
</evidence>
<comment type="caution">
    <text evidence="3">The sequence shown here is derived from an EMBL/GenBank/DDBJ whole genome shotgun (WGS) entry which is preliminary data.</text>
</comment>
<feature type="transmembrane region" description="Helical" evidence="1">
    <location>
        <begin position="242"/>
        <end position="261"/>
    </location>
</feature>
<gene>
    <name evidence="3" type="ORF">C8F04DRAFT_1079241</name>
</gene>
<reference evidence="3" key="1">
    <citation type="submission" date="2023-03" db="EMBL/GenBank/DDBJ databases">
        <title>Massive genome expansion in bonnet fungi (Mycena s.s.) driven by repeated elements and novel gene families across ecological guilds.</title>
        <authorList>
            <consortium name="Lawrence Berkeley National Laboratory"/>
            <person name="Harder C.B."/>
            <person name="Miyauchi S."/>
            <person name="Viragh M."/>
            <person name="Kuo A."/>
            <person name="Thoen E."/>
            <person name="Andreopoulos B."/>
            <person name="Lu D."/>
            <person name="Skrede I."/>
            <person name="Drula E."/>
            <person name="Henrissat B."/>
            <person name="Morin E."/>
            <person name="Kohler A."/>
            <person name="Barry K."/>
            <person name="LaButti K."/>
            <person name="Morin E."/>
            <person name="Salamov A."/>
            <person name="Lipzen A."/>
            <person name="Mereny Z."/>
            <person name="Hegedus B."/>
            <person name="Baldrian P."/>
            <person name="Stursova M."/>
            <person name="Weitz H."/>
            <person name="Taylor A."/>
            <person name="Grigoriev I.V."/>
            <person name="Nagy L.G."/>
            <person name="Martin F."/>
            <person name="Kauserud H."/>
        </authorList>
    </citation>
    <scope>NUCLEOTIDE SEQUENCE</scope>
    <source>
        <strain evidence="3">CBHHK200</strain>
    </source>
</reference>
<accession>A0AAD6XDS2</accession>
<feature type="transmembrane region" description="Helical" evidence="1">
    <location>
        <begin position="149"/>
        <end position="169"/>
    </location>
</feature>
<feature type="domain" description="DUF6533" evidence="2">
    <location>
        <begin position="46"/>
        <end position="90"/>
    </location>
</feature>
<keyword evidence="1" id="KW-0472">Membrane</keyword>
<keyword evidence="4" id="KW-1185">Reference proteome</keyword>
<organism evidence="3 4">
    <name type="scientific">Mycena alexandri</name>
    <dbReference type="NCBI Taxonomy" id="1745969"/>
    <lineage>
        <taxon>Eukaryota</taxon>
        <taxon>Fungi</taxon>
        <taxon>Dikarya</taxon>
        <taxon>Basidiomycota</taxon>
        <taxon>Agaricomycotina</taxon>
        <taxon>Agaricomycetes</taxon>
        <taxon>Agaricomycetidae</taxon>
        <taxon>Agaricales</taxon>
        <taxon>Marasmiineae</taxon>
        <taxon>Mycenaceae</taxon>
        <taxon>Mycena</taxon>
    </lineage>
</organism>
<evidence type="ECO:0000313" key="4">
    <source>
        <dbReference type="Proteomes" id="UP001218188"/>
    </source>
</evidence>
<feature type="transmembrane region" description="Helical" evidence="1">
    <location>
        <begin position="201"/>
        <end position="222"/>
    </location>
</feature>
<keyword evidence="1" id="KW-1133">Transmembrane helix</keyword>
<feature type="transmembrane region" description="Helical" evidence="1">
    <location>
        <begin position="43"/>
        <end position="61"/>
    </location>
</feature>
<dbReference type="Pfam" id="PF20151">
    <property type="entry name" value="DUF6533"/>
    <property type="match status" value="1"/>
</dbReference>
<dbReference type="InterPro" id="IPR045340">
    <property type="entry name" value="DUF6533"/>
</dbReference>
<dbReference type="AlphaFoldDB" id="A0AAD6XDS2"/>
<dbReference type="Proteomes" id="UP001218188">
    <property type="component" value="Unassembled WGS sequence"/>
</dbReference>
<sequence length="289" mass="31759">MLSLATRSSSVPLCSRFIDFNIVMVDSLPQNLSAAEIQFELNVNAYLSLTAFTILFYDYILTIDREVLAYSGAARTWATSLFYVNRYASIGASLPVVVQYFWTTENPKKVAICSTLQTYHQYFAIVAQAFVAAILIMRTYALYERSRRVLIVCLTVAAAAAIVGAYIIFSGKGNSHDLNDIIIRVGCASGLDVEQSRRIGYAWTGMLAFDLVIFGFTVAKALALSREQRGGLLVLLVRDGSLYFLVIVASNSGNIISFMYAGPYTRGVATTFTNIISSVMMCVSNTEGF</sequence>
<name>A0AAD6XDS2_9AGAR</name>
<proteinExistence type="predicted"/>
<dbReference type="EMBL" id="JARJCM010000016">
    <property type="protein sequence ID" value="KAJ7041559.1"/>
    <property type="molecule type" value="Genomic_DNA"/>
</dbReference>
<protein>
    <recommendedName>
        <fullName evidence="2">DUF6533 domain-containing protein</fullName>
    </recommendedName>
</protein>
<keyword evidence="1" id="KW-0812">Transmembrane</keyword>
<evidence type="ECO:0000256" key="1">
    <source>
        <dbReference type="SAM" id="Phobius"/>
    </source>
</evidence>
<evidence type="ECO:0000259" key="2">
    <source>
        <dbReference type="Pfam" id="PF20151"/>
    </source>
</evidence>
<feature type="transmembrane region" description="Helical" evidence="1">
    <location>
        <begin position="82"/>
        <end position="102"/>
    </location>
</feature>
<feature type="transmembrane region" description="Helical" evidence="1">
    <location>
        <begin position="122"/>
        <end position="142"/>
    </location>
</feature>